<dbReference type="PANTHER" id="PTHR37817:SF1">
    <property type="entry name" value="N-ACETYLTRANSFERASE EIS"/>
    <property type="match status" value="1"/>
</dbReference>
<dbReference type="Proteomes" id="UP000215509">
    <property type="component" value="Unassembled WGS sequence"/>
</dbReference>
<dbReference type="SUPFAM" id="SSF55718">
    <property type="entry name" value="SCP-like"/>
    <property type="match status" value="1"/>
</dbReference>
<dbReference type="Gene3D" id="3.30.1050.10">
    <property type="entry name" value="SCP2 sterol-binding domain"/>
    <property type="match status" value="1"/>
</dbReference>
<dbReference type="PANTHER" id="PTHR37817">
    <property type="entry name" value="N-ACETYLTRANSFERASE EIS"/>
    <property type="match status" value="1"/>
</dbReference>
<dbReference type="InterPro" id="IPR025559">
    <property type="entry name" value="Eis_dom"/>
</dbReference>
<dbReference type="EMBL" id="NMQW01000048">
    <property type="protein sequence ID" value="OXM83371.1"/>
    <property type="molecule type" value="Genomic_DNA"/>
</dbReference>
<organism evidence="2 3">
    <name type="scientific">Paenibacillus rigui</name>
    <dbReference type="NCBI Taxonomy" id="554312"/>
    <lineage>
        <taxon>Bacteria</taxon>
        <taxon>Bacillati</taxon>
        <taxon>Bacillota</taxon>
        <taxon>Bacilli</taxon>
        <taxon>Bacillales</taxon>
        <taxon>Paenibacillaceae</taxon>
        <taxon>Paenibacillus</taxon>
    </lineage>
</organism>
<name>A0A229UJ40_9BACL</name>
<comment type="caution">
    <text evidence="2">The sequence shown here is derived from an EMBL/GenBank/DDBJ whole genome shotgun (WGS) entry which is preliminary data.</text>
</comment>
<keyword evidence="2" id="KW-0808">Transferase</keyword>
<gene>
    <name evidence="2" type="ORF">CF651_26100</name>
</gene>
<dbReference type="RefSeq" id="WP_094017798.1">
    <property type="nucleotide sequence ID" value="NZ_NMQW01000048.1"/>
</dbReference>
<dbReference type="Gene3D" id="3.40.630.30">
    <property type="match status" value="2"/>
</dbReference>
<dbReference type="InterPro" id="IPR041380">
    <property type="entry name" value="Acetyltransf_17"/>
</dbReference>
<dbReference type="InterPro" id="IPR000182">
    <property type="entry name" value="GNAT_dom"/>
</dbReference>
<dbReference type="InterPro" id="IPR051554">
    <property type="entry name" value="Acetyltransferase_Eis"/>
</dbReference>
<keyword evidence="3" id="KW-1185">Reference proteome</keyword>
<dbReference type="PROSITE" id="PS51186">
    <property type="entry name" value="GNAT"/>
    <property type="match status" value="1"/>
</dbReference>
<dbReference type="OrthoDB" id="9768284at2"/>
<feature type="domain" description="N-acetyltransferase" evidence="1">
    <location>
        <begin position="4"/>
        <end position="149"/>
    </location>
</feature>
<evidence type="ECO:0000259" key="1">
    <source>
        <dbReference type="PROSITE" id="PS51186"/>
    </source>
</evidence>
<dbReference type="InterPro" id="IPR036527">
    <property type="entry name" value="SCP2_sterol-bd_dom_sf"/>
</dbReference>
<dbReference type="Pfam" id="PF13530">
    <property type="entry name" value="SCP2_2"/>
    <property type="match status" value="1"/>
</dbReference>
<evidence type="ECO:0000313" key="2">
    <source>
        <dbReference type="EMBL" id="OXM83371.1"/>
    </source>
</evidence>
<sequence>MSQVTIHRIPSGQFPDSLALSEFSFQYKIPPEEWEKKLSQLKENEQWGAYVDGKLAAKLTILELHTWIQGKRWKLGGIASVATWPEYRRGGLVAGLLTNALRVMREEGQYISFLHPFQFAFYRKFGWETYTETKKYEIATALLPKLPSQPGRVVRVGEDNGLLGSIYTSFAQRYNGTLDRDEAWWTNRIFPVQQGTAAVYYNEAGEPRGYVRYQIKDRVCDIHELVYLDRESWKGLWRFIADHDSMMEKVKISAPGDDQLPFLLDNPRIKQETSPYFMARLVDAAKFIELYPFIQPPSGAVVSLELKVTDSHAAWNDGVFLIEVRADGTAKVEKREQAAGVTGRPQVECDISTLSTLLMGYQSASFLYEIERLRGNEEGISLLEALIPKRTTYLPDFF</sequence>
<reference evidence="2 3" key="1">
    <citation type="submission" date="2017-07" db="EMBL/GenBank/DDBJ databases">
        <title>Genome sequencing and assembly of Paenibacillus rigui.</title>
        <authorList>
            <person name="Mayilraj S."/>
        </authorList>
    </citation>
    <scope>NUCLEOTIDE SEQUENCE [LARGE SCALE GENOMIC DNA]</scope>
    <source>
        <strain evidence="2 3">JCM 16352</strain>
    </source>
</reference>
<proteinExistence type="predicted"/>
<dbReference type="InterPro" id="IPR016181">
    <property type="entry name" value="Acyl_CoA_acyltransferase"/>
</dbReference>
<dbReference type="SUPFAM" id="SSF55729">
    <property type="entry name" value="Acyl-CoA N-acyltransferases (Nat)"/>
    <property type="match status" value="1"/>
</dbReference>
<dbReference type="AlphaFoldDB" id="A0A229UJ40"/>
<dbReference type="Pfam" id="PF17668">
    <property type="entry name" value="Acetyltransf_17"/>
    <property type="match status" value="1"/>
</dbReference>
<dbReference type="GO" id="GO:0030649">
    <property type="term" value="P:aminoglycoside antibiotic catabolic process"/>
    <property type="evidence" value="ECO:0007669"/>
    <property type="project" value="TreeGrafter"/>
</dbReference>
<accession>A0A229UJ40</accession>
<evidence type="ECO:0000313" key="3">
    <source>
        <dbReference type="Proteomes" id="UP000215509"/>
    </source>
</evidence>
<protein>
    <submittedName>
        <fullName evidence="2">GNAT family N-acetyltransferase</fullName>
    </submittedName>
</protein>
<dbReference type="Pfam" id="PF13527">
    <property type="entry name" value="Acetyltransf_9"/>
    <property type="match status" value="1"/>
</dbReference>
<dbReference type="GO" id="GO:0034069">
    <property type="term" value="F:aminoglycoside N-acetyltransferase activity"/>
    <property type="evidence" value="ECO:0007669"/>
    <property type="project" value="TreeGrafter"/>
</dbReference>